<feature type="transmembrane region" description="Helical" evidence="2">
    <location>
        <begin position="432"/>
        <end position="454"/>
    </location>
</feature>
<protein>
    <submittedName>
        <fullName evidence="3">Uncharacterized protein</fullName>
    </submittedName>
</protein>
<keyword evidence="2" id="KW-1133">Transmembrane helix</keyword>
<feature type="transmembrane region" description="Helical" evidence="2">
    <location>
        <begin position="293"/>
        <end position="314"/>
    </location>
</feature>
<evidence type="ECO:0000313" key="4">
    <source>
        <dbReference type="Proteomes" id="UP000751190"/>
    </source>
</evidence>
<feature type="region of interest" description="Disordered" evidence="1">
    <location>
        <begin position="798"/>
        <end position="822"/>
    </location>
</feature>
<evidence type="ECO:0000256" key="2">
    <source>
        <dbReference type="SAM" id="Phobius"/>
    </source>
</evidence>
<feature type="transmembrane region" description="Helical" evidence="2">
    <location>
        <begin position="398"/>
        <end position="420"/>
    </location>
</feature>
<reference evidence="3" key="1">
    <citation type="submission" date="2021-05" db="EMBL/GenBank/DDBJ databases">
        <title>The genome of the haptophyte Pavlova lutheri (Diacronema luteri, Pavlovales) - a model for lipid biosynthesis in eukaryotic algae.</title>
        <authorList>
            <person name="Hulatt C.J."/>
            <person name="Posewitz M.C."/>
        </authorList>
    </citation>
    <scope>NUCLEOTIDE SEQUENCE</scope>
    <source>
        <strain evidence="3">NIVA-4/92</strain>
    </source>
</reference>
<dbReference type="GO" id="GO:0016799">
    <property type="term" value="F:hydrolase activity, hydrolyzing N-glycosyl compounds"/>
    <property type="evidence" value="ECO:0007669"/>
    <property type="project" value="InterPro"/>
</dbReference>
<proteinExistence type="predicted"/>
<comment type="caution">
    <text evidence="3">The sequence shown here is derived from an EMBL/GenBank/DDBJ whole genome shotgun (WGS) entry which is preliminary data.</text>
</comment>
<keyword evidence="2" id="KW-0812">Transmembrane</keyword>
<name>A0A8J6CG08_DIALT</name>
<dbReference type="Gene3D" id="3.90.245.10">
    <property type="entry name" value="Ribonucleoside hydrolase-like"/>
    <property type="match status" value="1"/>
</dbReference>
<dbReference type="InterPro" id="IPR036452">
    <property type="entry name" value="Ribo_hydro-like"/>
</dbReference>
<keyword evidence="4" id="KW-1185">Reference proteome</keyword>
<dbReference type="Proteomes" id="UP000751190">
    <property type="component" value="Unassembled WGS sequence"/>
</dbReference>
<gene>
    <name evidence="3" type="ORF">KFE25_001964</name>
</gene>
<organism evidence="3 4">
    <name type="scientific">Diacronema lutheri</name>
    <name type="common">Unicellular marine alga</name>
    <name type="synonym">Monochrysis lutheri</name>
    <dbReference type="NCBI Taxonomy" id="2081491"/>
    <lineage>
        <taxon>Eukaryota</taxon>
        <taxon>Haptista</taxon>
        <taxon>Haptophyta</taxon>
        <taxon>Pavlovophyceae</taxon>
        <taxon>Pavlovales</taxon>
        <taxon>Pavlovaceae</taxon>
        <taxon>Diacronema</taxon>
    </lineage>
</organism>
<accession>A0A8J6CG08</accession>
<dbReference type="EMBL" id="JAGTXO010000008">
    <property type="protein sequence ID" value="KAG8466208.1"/>
    <property type="molecule type" value="Genomic_DNA"/>
</dbReference>
<evidence type="ECO:0000313" key="3">
    <source>
        <dbReference type="EMBL" id="KAG8466208.1"/>
    </source>
</evidence>
<keyword evidence="2" id="KW-0472">Membrane</keyword>
<dbReference type="AlphaFoldDB" id="A0A8J6CG08"/>
<sequence>MASEPALLRRKVCEVAVQGGLELDPVTKRYVPDSSTNNGFDPDAARAVYAFCFDNRLPLVVVSRDAVPMLPMQLARSFAVRSRSPVMAYLAAAQFLGLQSLWRRLCVGELPERCTKQWYFATFCGVSAADFVARGLDTVGVEATDIINHLDGHVKPYDVLALMAVLPITRHIFEQLDGAMHVHDGVTHRLYLRPEHAIPADIVSDLLRDVYRECVVLDDGSAASTGRSAFGSQGPHMPAFADALCVSMGLEQLASPSESAALSSPSADLHGEASVRALLDKAFVRVLTSRRHIAAPVSLLAATICCLALVQAPFDQAVTAVWTGLDRDALIVADAGFIVRQFGWSVLVVLAVPLCVLSMHWSAPFVKMAHSVLVSLVLANAALAAGDLGRMPTARGALLGYACARVALCVLACANGAVVARHWGRPRPLVMGVWRMLGASMFAAFLPELVRLLVDAASGTFRTAPAWVLPVRLLTTCPRLAVASAMLVPTRSAAYAVALFARISGAGREPLALIVPLLGAFSAVYGRDVHAIVSEATRAFAPAPLTAELLARAAAAQAQCAQAERFRALPRSATSRAPAHSARAVWPVWPEGASQSLFVAEYYIVHAQDDDVRAWTDELLALADDFAAAHGRPPLVYLAKACADPALAPHELLEHVPVYQLRAARLVILAGPALAACARSAVELVSWRVLSREPGAASVRRRSTGTRGGAPALALFGDVPAEQVQAVIASIDVYHASGYGHLAGRLDVTRAGRGLDAEADLRLAQAIQLADTSTFNRHVRAYLPVLLQARDARAARSGRALVSSRPSGATNAELAPSSAEGG</sequence>
<evidence type="ECO:0000256" key="1">
    <source>
        <dbReference type="SAM" id="MobiDB-lite"/>
    </source>
</evidence>
<feature type="transmembrane region" description="Helical" evidence="2">
    <location>
        <begin position="342"/>
        <end position="361"/>
    </location>
</feature>